<proteinExistence type="predicted"/>
<accession>A0A1G7B159</accession>
<dbReference type="Proteomes" id="UP000199455">
    <property type="component" value="Unassembled WGS sequence"/>
</dbReference>
<name>A0A1G7B159_9SPHI</name>
<protein>
    <submittedName>
        <fullName evidence="1">Uncharacterized protein</fullName>
    </submittedName>
</protein>
<gene>
    <name evidence="1" type="ORF">SAMN04488024_113106</name>
</gene>
<dbReference type="EMBL" id="FMZH01000013">
    <property type="protein sequence ID" value="SDE19986.1"/>
    <property type="molecule type" value="Genomic_DNA"/>
</dbReference>
<evidence type="ECO:0000313" key="1">
    <source>
        <dbReference type="EMBL" id="SDE19986.1"/>
    </source>
</evidence>
<sequence length="94" mass="10808">MQETFLLQALTVALLSKSGFSESTPNPCREISIVIFYAIDEYVSESTLKRIFGLIQFQRPSIAIFEILARYIGFEKWEDFLESTEEMEAVCISK</sequence>
<organism evidence="1 2">
    <name type="scientific">Pedobacter soli</name>
    <dbReference type="NCBI Taxonomy" id="390242"/>
    <lineage>
        <taxon>Bacteria</taxon>
        <taxon>Pseudomonadati</taxon>
        <taxon>Bacteroidota</taxon>
        <taxon>Sphingobacteriia</taxon>
        <taxon>Sphingobacteriales</taxon>
        <taxon>Sphingobacteriaceae</taxon>
        <taxon>Pedobacter</taxon>
    </lineage>
</organism>
<evidence type="ECO:0000313" key="2">
    <source>
        <dbReference type="Proteomes" id="UP000199455"/>
    </source>
</evidence>
<reference evidence="2" key="1">
    <citation type="submission" date="2016-10" db="EMBL/GenBank/DDBJ databases">
        <authorList>
            <person name="Varghese N."/>
            <person name="Submissions S."/>
        </authorList>
    </citation>
    <scope>NUCLEOTIDE SEQUENCE [LARGE SCALE GENOMIC DNA]</scope>
    <source>
        <strain evidence="2">DSM 18609</strain>
    </source>
</reference>
<dbReference type="RefSeq" id="WP_090772334.1">
    <property type="nucleotide sequence ID" value="NZ_FMZH01000013.1"/>
</dbReference>
<dbReference type="AlphaFoldDB" id="A0A1G7B159"/>
<keyword evidence="2" id="KW-1185">Reference proteome</keyword>